<evidence type="ECO:0000313" key="2">
    <source>
        <dbReference type="EMBL" id="QJW98103.1"/>
    </source>
</evidence>
<reference evidence="3" key="1">
    <citation type="submission" date="2020-05" db="EMBL/GenBank/DDBJ databases">
        <title>Frigoriglobus tundricola gen. nov., sp. nov., a psychrotolerant cellulolytic planctomycete of the family Gemmataceae with two divergent copies of 16S rRNA gene.</title>
        <authorList>
            <person name="Kulichevskaya I.S."/>
            <person name="Ivanova A.A."/>
            <person name="Naumoff D.G."/>
            <person name="Beletsky A.V."/>
            <person name="Rijpstra W.I.C."/>
            <person name="Sinninghe Damste J.S."/>
            <person name="Mardanov A.V."/>
            <person name="Ravin N.V."/>
            <person name="Dedysh S.N."/>
        </authorList>
    </citation>
    <scope>NUCLEOTIDE SEQUENCE [LARGE SCALE GENOMIC DNA]</scope>
    <source>
        <strain evidence="3">PL17</strain>
    </source>
</reference>
<protein>
    <recommendedName>
        <fullName evidence="1">LarA-like N-terminal domain-containing protein</fullName>
    </recommendedName>
</protein>
<dbReference type="PANTHER" id="PTHR33171:SF17">
    <property type="entry name" value="LARA-LIKE N-TERMINAL DOMAIN-CONTAINING PROTEIN"/>
    <property type="match status" value="1"/>
</dbReference>
<sequence>MPHMAETTELIVGSEPWRLTVPADRALALAHAPVAAPTVPPRQLVHDALEKPFDGQGLRRALTPDDRVTVVIDPRLPHLAAMLAEVLRHLGSAGVGPGAVTVVSPPDAPQTWIDELPDEFADVTAETHDPADPKKLAYLATTKGGRRLYLNRSLVDADVAVLLTGRRFDPHSGYAGAEAAVFPALSNEEARAALAGEFTVRDPQFTEGEASEAAWLLGTPFLVQVIEGTGDTIQEVVAGLLDTAADGVRRQDARWRATVESEPDTVIAAISGSPAHLSFLDLAKALVTAARVVKKGGRIGLLTTAAPDLGPGAQVLRALDGPAGARKRLAHEKPDDWADAAFWAAAAKRASLFLASGYPDDVVEELFATPIHAPSEAQRLIDTGGTVLLIPDAHKTTVTVK</sequence>
<keyword evidence="3" id="KW-1185">Reference proteome</keyword>
<dbReference type="InterPro" id="IPR048068">
    <property type="entry name" value="LarA-like"/>
</dbReference>
<dbReference type="Proteomes" id="UP000503447">
    <property type="component" value="Chromosome"/>
</dbReference>
<gene>
    <name evidence="2" type="ORF">FTUN_5683</name>
</gene>
<dbReference type="PANTHER" id="PTHR33171">
    <property type="entry name" value="LAR_N DOMAIN-CONTAINING PROTEIN"/>
    <property type="match status" value="1"/>
</dbReference>
<dbReference type="KEGG" id="ftj:FTUN_5683"/>
<dbReference type="Gene3D" id="3.90.226.30">
    <property type="match status" value="1"/>
</dbReference>
<dbReference type="AlphaFoldDB" id="A0A6M5YY24"/>
<evidence type="ECO:0000313" key="3">
    <source>
        <dbReference type="Proteomes" id="UP000503447"/>
    </source>
</evidence>
<organism evidence="2 3">
    <name type="scientific">Frigoriglobus tundricola</name>
    <dbReference type="NCBI Taxonomy" id="2774151"/>
    <lineage>
        <taxon>Bacteria</taxon>
        <taxon>Pseudomonadati</taxon>
        <taxon>Planctomycetota</taxon>
        <taxon>Planctomycetia</taxon>
        <taxon>Gemmatales</taxon>
        <taxon>Gemmataceae</taxon>
        <taxon>Frigoriglobus</taxon>
    </lineage>
</organism>
<evidence type="ECO:0000259" key="1">
    <source>
        <dbReference type="Pfam" id="PF09861"/>
    </source>
</evidence>
<dbReference type="GO" id="GO:0050043">
    <property type="term" value="F:lactate racemase activity"/>
    <property type="evidence" value="ECO:0007669"/>
    <property type="project" value="InterPro"/>
</dbReference>
<feature type="domain" description="LarA-like N-terminal" evidence="1">
    <location>
        <begin position="13"/>
        <end position="189"/>
    </location>
</feature>
<accession>A0A6M5YY24</accession>
<dbReference type="Pfam" id="PF09861">
    <property type="entry name" value="Lar_N"/>
    <property type="match status" value="1"/>
</dbReference>
<dbReference type="InterPro" id="IPR018657">
    <property type="entry name" value="LarA-like_N"/>
</dbReference>
<dbReference type="Gene3D" id="3.40.50.11440">
    <property type="match status" value="1"/>
</dbReference>
<proteinExistence type="predicted"/>
<dbReference type="InterPro" id="IPR043166">
    <property type="entry name" value="LarA-like_C"/>
</dbReference>
<dbReference type="EMBL" id="CP053452">
    <property type="protein sequence ID" value="QJW98103.1"/>
    <property type="molecule type" value="Genomic_DNA"/>
</dbReference>
<name>A0A6M5YY24_9BACT</name>